<keyword evidence="5 6" id="KW-0472">Membrane</keyword>
<evidence type="ECO:0000256" key="5">
    <source>
        <dbReference type="ARBA" id="ARBA00023136"/>
    </source>
</evidence>
<protein>
    <submittedName>
        <fullName evidence="7">ABC-type branched-chain amino acid transport system, permease component</fullName>
    </submittedName>
</protein>
<dbReference type="Proteomes" id="UP000010469">
    <property type="component" value="Chromosome"/>
</dbReference>
<keyword evidence="4 6" id="KW-1133">Transmembrane helix</keyword>
<dbReference type="eggNOG" id="arCOG01274">
    <property type="taxonomic scope" value="Archaea"/>
</dbReference>
<dbReference type="PANTHER" id="PTHR30482:SF17">
    <property type="entry name" value="ABC TRANSPORTER ATP-BINDING PROTEIN"/>
    <property type="match status" value="1"/>
</dbReference>
<evidence type="ECO:0000256" key="4">
    <source>
        <dbReference type="ARBA" id="ARBA00022989"/>
    </source>
</evidence>
<dbReference type="GO" id="GO:0015658">
    <property type="term" value="F:branched-chain amino acid transmembrane transporter activity"/>
    <property type="evidence" value="ECO:0007669"/>
    <property type="project" value="InterPro"/>
</dbReference>
<dbReference type="InterPro" id="IPR043428">
    <property type="entry name" value="LivM-like"/>
</dbReference>
<dbReference type="InterPro" id="IPR001851">
    <property type="entry name" value="ABC_transp_permease"/>
</dbReference>
<dbReference type="STRING" id="1056495.Calag_0636"/>
<keyword evidence="8" id="KW-1185">Reference proteome</keyword>
<evidence type="ECO:0000313" key="8">
    <source>
        <dbReference type="Proteomes" id="UP000010469"/>
    </source>
</evidence>
<dbReference type="RefSeq" id="WP_015232289.1">
    <property type="nucleotide sequence ID" value="NC_019791.1"/>
</dbReference>
<dbReference type="AlphaFoldDB" id="L0A948"/>
<dbReference type="Pfam" id="PF02653">
    <property type="entry name" value="BPD_transp_2"/>
    <property type="match status" value="1"/>
</dbReference>
<comment type="subcellular location">
    <subcellularLocation>
        <location evidence="1">Cell membrane</location>
        <topology evidence="1">Multi-pass membrane protein</topology>
    </subcellularLocation>
</comment>
<dbReference type="KEGG" id="clg:Calag_0636"/>
<dbReference type="FunCoup" id="L0A948">
    <property type="interactions" value="24"/>
</dbReference>
<dbReference type="GO" id="GO:0005886">
    <property type="term" value="C:plasma membrane"/>
    <property type="evidence" value="ECO:0007669"/>
    <property type="project" value="UniProtKB-SubCell"/>
</dbReference>
<dbReference type="PANTHER" id="PTHR30482">
    <property type="entry name" value="HIGH-AFFINITY BRANCHED-CHAIN AMINO ACID TRANSPORT SYSTEM PERMEASE"/>
    <property type="match status" value="1"/>
</dbReference>
<name>L0A948_CALLD</name>
<reference evidence="8" key="1">
    <citation type="submission" date="2012-03" db="EMBL/GenBank/DDBJ databases">
        <title>Complete genome of Caldisphaera lagunensis DSM 15908.</title>
        <authorList>
            <person name="Lucas S."/>
            <person name="Copeland A."/>
            <person name="Lapidus A."/>
            <person name="Glavina del Rio T."/>
            <person name="Dalin E."/>
            <person name="Tice H."/>
            <person name="Bruce D."/>
            <person name="Goodwin L."/>
            <person name="Pitluck S."/>
            <person name="Peters L."/>
            <person name="Mikhailova N."/>
            <person name="Teshima H."/>
            <person name="Kyrpides N."/>
            <person name="Mavromatis K."/>
            <person name="Ivanova N."/>
            <person name="Brettin T."/>
            <person name="Detter J.C."/>
            <person name="Han C."/>
            <person name="Larimer F."/>
            <person name="Land M."/>
            <person name="Hauser L."/>
            <person name="Markowitz V."/>
            <person name="Cheng J.-F."/>
            <person name="Hugenholtz P."/>
            <person name="Woyke T."/>
            <person name="Wu D."/>
            <person name="Spring S."/>
            <person name="Schroeder M."/>
            <person name="Brambilla E."/>
            <person name="Klenk H.-P."/>
            <person name="Eisen J.A."/>
        </authorList>
    </citation>
    <scope>NUCLEOTIDE SEQUENCE [LARGE SCALE GENOMIC DNA]</scope>
    <source>
        <strain evidence="8">DSM 15908 / JCM 11604 / IC-154</strain>
    </source>
</reference>
<evidence type="ECO:0000256" key="1">
    <source>
        <dbReference type="ARBA" id="ARBA00004651"/>
    </source>
</evidence>
<evidence type="ECO:0000256" key="2">
    <source>
        <dbReference type="ARBA" id="ARBA00022475"/>
    </source>
</evidence>
<accession>L0A948</accession>
<keyword evidence="3 6" id="KW-0812">Transmembrane</keyword>
<evidence type="ECO:0000256" key="3">
    <source>
        <dbReference type="ARBA" id="ARBA00022692"/>
    </source>
</evidence>
<dbReference type="GeneID" id="14211896"/>
<feature type="transmembrane region" description="Helical" evidence="6">
    <location>
        <begin position="32"/>
        <end position="53"/>
    </location>
</feature>
<evidence type="ECO:0000256" key="6">
    <source>
        <dbReference type="SAM" id="Phobius"/>
    </source>
</evidence>
<feature type="transmembrane region" description="Helical" evidence="6">
    <location>
        <begin position="6"/>
        <end position="25"/>
    </location>
</feature>
<dbReference type="InParanoid" id="L0A948"/>
<evidence type="ECO:0000313" key="7">
    <source>
        <dbReference type="EMBL" id="AFZ70391.1"/>
    </source>
</evidence>
<organism evidence="7 8">
    <name type="scientific">Caldisphaera lagunensis (strain DSM 15908 / JCM 11604 / ANMR 0165 / IC-154)</name>
    <dbReference type="NCBI Taxonomy" id="1056495"/>
    <lineage>
        <taxon>Archaea</taxon>
        <taxon>Thermoproteota</taxon>
        <taxon>Thermoprotei</taxon>
        <taxon>Acidilobales</taxon>
        <taxon>Caldisphaeraceae</taxon>
        <taxon>Caldisphaera</taxon>
    </lineage>
</organism>
<feature type="transmembrane region" description="Helical" evidence="6">
    <location>
        <begin position="110"/>
        <end position="126"/>
    </location>
</feature>
<gene>
    <name evidence="7" type="ordered locus">Calag_0636</name>
</gene>
<dbReference type="EMBL" id="CP003378">
    <property type="protein sequence ID" value="AFZ70391.1"/>
    <property type="molecule type" value="Genomic_DNA"/>
</dbReference>
<feature type="transmembrane region" description="Helical" evidence="6">
    <location>
        <begin position="59"/>
        <end position="76"/>
    </location>
</feature>
<feature type="transmembrane region" description="Helical" evidence="6">
    <location>
        <begin position="274"/>
        <end position="295"/>
    </location>
</feature>
<feature type="transmembrane region" description="Helical" evidence="6">
    <location>
        <begin position="201"/>
        <end position="221"/>
    </location>
</feature>
<dbReference type="HOGENOM" id="CLU_031365_2_0_2"/>
<sequence precursor="true">MKFEKNYISAILISIIMVVLAFGGPEIYSNKAFFFNLIIITTVALGLNLIYGLTGYLPFGYMLFFGTGAYGVYIGMRIGLVPWEAFAFGFVLNLIIALILLPLFRLKSHYFAIATLAGFEGMYYLIQSPDLSKYTNGALGASLVNIYNPNLTYIISVIFLVFVILLTTFIKSSRFGLSLRAIKDSVISAYLDGVNVPVTRGIAWIISALIASVAGALYGWYSSFFYPETVFALTLGVYIIAFVLFGGLGTILGPIIGTVILYSIYQYFSISYTYYVQLFFGILLIFLILFLPGGLAQVVKKYIKKNIP</sequence>
<keyword evidence="2" id="KW-1003">Cell membrane</keyword>
<feature type="transmembrane region" description="Helical" evidence="6">
    <location>
        <begin position="233"/>
        <end position="262"/>
    </location>
</feature>
<feature type="transmembrane region" description="Helical" evidence="6">
    <location>
        <begin position="83"/>
        <end position="104"/>
    </location>
</feature>
<proteinExistence type="predicted"/>
<feature type="transmembrane region" description="Helical" evidence="6">
    <location>
        <begin position="151"/>
        <end position="170"/>
    </location>
</feature>
<dbReference type="CDD" id="cd06581">
    <property type="entry name" value="TM_PBP1_LivM_like"/>
    <property type="match status" value="1"/>
</dbReference>